<sequence length="77" mass="8696">MPKILKPVRMERCIGCGLCELAAARAAKGKLSYSGSFLQIRRASSGQPFFKAMIDYGQRTDYKEVRDICPENCYDIE</sequence>
<organism evidence="1">
    <name type="scientific">candidate division WWE3 bacterium</name>
    <dbReference type="NCBI Taxonomy" id="2053526"/>
    <lineage>
        <taxon>Bacteria</taxon>
        <taxon>Katanobacteria</taxon>
    </lineage>
</organism>
<reference evidence="1" key="1">
    <citation type="journal article" date="2020" name="mSystems">
        <title>Genome- and Community-Level Interaction Insights into Carbon Utilization and Element Cycling Functions of Hydrothermarchaeota in Hydrothermal Sediment.</title>
        <authorList>
            <person name="Zhou Z."/>
            <person name="Liu Y."/>
            <person name="Xu W."/>
            <person name="Pan J."/>
            <person name="Luo Z.H."/>
            <person name="Li M."/>
        </authorList>
    </citation>
    <scope>NUCLEOTIDE SEQUENCE [LARGE SCALE GENOMIC DNA]</scope>
    <source>
        <strain evidence="1">SpSt-361</strain>
    </source>
</reference>
<dbReference type="EMBL" id="DSPJ01000032">
    <property type="protein sequence ID" value="HEX61723.1"/>
    <property type="molecule type" value="Genomic_DNA"/>
</dbReference>
<dbReference type="AlphaFoldDB" id="A0A831YZZ7"/>
<protein>
    <recommendedName>
        <fullName evidence="2">4Fe-4S ferredoxin-type domain-containing protein</fullName>
    </recommendedName>
</protein>
<dbReference type="SUPFAM" id="SSF54862">
    <property type="entry name" value="4Fe-4S ferredoxins"/>
    <property type="match status" value="1"/>
</dbReference>
<name>A0A831YZZ7_UNCKA</name>
<evidence type="ECO:0008006" key="2">
    <source>
        <dbReference type="Google" id="ProtNLM"/>
    </source>
</evidence>
<gene>
    <name evidence="1" type="ORF">ENR01_01005</name>
</gene>
<comment type="caution">
    <text evidence="1">The sequence shown here is derived from an EMBL/GenBank/DDBJ whole genome shotgun (WGS) entry which is preliminary data.</text>
</comment>
<accession>A0A831YZZ7</accession>
<evidence type="ECO:0000313" key="1">
    <source>
        <dbReference type="EMBL" id="HEX61723.1"/>
    </source>
</evidence>
<proteinExistence type="predicted"/>